<dbReference type="InParanoid" id="A0A165KN84"/>
<dbReference type="InterPro" id="IPR051836">
    <property type="entry name" value="Kremen_rcpt"/>
</dbReference>
<evidence type="ECO:0000256" key="3">
    <source>
        <dbReference type="ARBA" id="ARBA00022729"/>
    </source>
</evidence>
<evidence type="ECO:0000256" key="2">
    <source>
        <dbReference type="ARBA" id="ARBA00022692"/>
    </source>
</evidence>
<dbReference type="PANTHER" id="PTHR24269:SF16">
    <property type="entry name" value="PROTEIN SLG1"/>
    <property type="match status" value="1"/>
</dbReference>
<evidence type="ECO:0000256" key="5">
    <source>
        <dbReference type="ARBA" id="ARBA00023136"/>
    </source>
</evidence>
<sequence>MLTTVCGNTLDPGSHALSPSACQIPCPGNPDELCGGTNGATQLYTLKPGIAAIPHVVPVFDIWTSVSCWTDTPGARALRTYVPSAATIQVQDALNACKNRGFTLAGVEYGHEIYCGNAVLGGNAATDASNCNFACEGNPSQICGGSNAISLYKVLGSTFTSGPAVIPQHIGNWTYALCSRDSLSARTVPTSMSLNADKMTLELCVNACQAAGFTVAAAQYGQECRCGNTQLPTDTTSDDSLCNLGCSANANEFCGGSLVNQVYYRSA</sequence>
<evidence type="ECO:0000256" key="4">
    <source>
        <dbReference type="ARBA" id="ARBA00022989"/>
    </source>
</evidence>
<dbReference type="Pfam" id="PF01822">
    <property type="entry name" value="WSC"/>
    <property type="match status" value="2"/>
</dbReference>
<proteinExistence type="predicted"/>
<keyword evidence="9" id="KW-1185">Reference proteome</keyword>
<name>A0A165KN84_EXIGL</name>
<evidence type="ECO:0000313" key="8">
    <source>
        <dbReference type="EMBL" id="KZV96604.1"/>
    </source>
</evidence>
<comment type="subcellular location">
    <subcellularLocation>
        <location evidence="1">Membrane</location>
        <topology evidence="1">Single-pass membrane protein</topology>
    </subcellularLocation>
</comment>
<dbReference type="GO" id="GO:0005886">
    <property type="term" value="C:plasma membrane"/>
    <property type="evidence" value="ECO:0007669"/>
    <property type="project" value="TreeGrafter"/>
</dbReference>
<gene>
    <name evidence="8" type="ORF">EXIGLDRAFT_642936</name>
</gene>
<organism evidence="8 9">
    <name type="scientific">Exidia glandulosa HHB12029</name>
    <dbReference type="NCBI Taxonomy" id="1314781"/>
    <lineage>
        <taxon>Eukaryota</taxon>
        <taxon>Fungi</taxon>
        <taxon>Dikarya</taxon>
        <taxon>Basidiomycota</taxon>
        <taxon>Agaricomycotina</taxon>
        <taxon>Agaricomycetes</taxon>
        <taxon>Auriculariales</taxon>
        <taxon>Exidiaceae</taxon>
        <taxon>Exidia</taxon>
    </lineage>
</organism>
<dbReference type="PANTHER" id="PTHR24269">
    <property type="entry name" value="KREMEN PROTEIN"/>
    <property type="match status" value="1"/>
</dbReference>
<protein>
    <submittedName>
        <fullName evidence="8">WSC-domain-containing protein</fullName>
    </submittedName>
</protein>
<reference evidence="8 9" key="1">
    <citation type="journal article" date="2016" name="Mol. Biol. Evol.">
        <title>Comparative Genomics of Early-Diverging Mushroom-Forming Fungi Provides Insights into the Origins of Lignocellulose Decay Capabilities.</title>
        <authorList>
            <person name="Nagy L.G."/>
            <person name="Riley R."/>
            <person name="Tritt A."/>
            <person name="Adam C."/>
            <person name="Daum C."/>
            <person name="Floudas D."/>
            <person name="Sun H."/>
            <person name="Yadav J.S."/>
            <person name="Pangilinan J."/>
            <person name="Larsson K.H."/>
            <person name="Matsuura K."/>
            <person name="Barry K."/>
            <person name="Labutti K."/>
            <person name="Kuo R."/>
            <person name="Ohm R.A."/>
            <person name="Bhattacharya S.S."/>
            <person name="Shirouzu T."/>
            <person name="Yoshinaga Y."/>
            <person name="Martin F.M."/>
            <person name="Grigoriev I.V."/>
            <person name="Hibbett D.S."/>
        </authorList>
    </citation>
    <scope>NUCLEOTIDE SEQUENCE [LARGE SCALE GENOMIC DNA]</scope>
    <source>
        <strain evidence="8 9">HHB12029</strain>
    </source>
</reference>
<evidence type="ECO:0000256" key="1">
    <source>
        <dbReference type="ARBA" id="ARBA00004167"/>
    </source>
</evidence>
<dbReference type="Proteomes" id="UP000077266">
    <property type="component" value="Unassembled WGS sequence"/>
</dbReference>
<keyword evidence="5" id="KW-0472">Membrane</keyword>
<keyword evidence="3" id="KW-0732">Signal</keyword>
<accession>A0A165KN84</accession>
<keyword evidence="4" id="KW-1133">Transmembrane helix</keyword>
<dbReference type="EMBL" id="KV425940">
    <property type="protein sequence ID" value="KZV96604.1"/>
    <property type="molecule type" value="Genomic_DNA"/>
</dbReference>
<dbReference type="AlphaFoldDB" id="A0A165KN84"/>
<feature type="domain" description="WSC" evidence="7">
    <location>
        <begin position="172"/>
        <end position="266"/>
    </location>
</feature>
<dbReference type="InterPro" id="IPR002889">
    <property type="entry name" value="WSC_carb-bd"/>
</dbReference>
<dbReference type="PROSITE" id="PS51212">
    <property type="entry name" value="WSC"/>
    <property type="match status" value="2"/>
</dbReference>
<evidence type="ECO:0000313" key="9">
    <source>
        <dbReference type="Proteomes" id="UP000077266"/>
    </source>
</evidence>
<evidence type="ECO:0000259" key="7">
    <source>
        <dbReference type="PROSITE" id="PS51212"/>
    </source>
</evidence>
<evidence type="ECO:0000256" key="6">
    <source>
        <dbReference type="ARBA" id="ARBA00023180"/>
    </source>
</evidence>
<dbReference type="OrthoDB" id="5985073at2759"/>
<dbReference type="SMART" id="SM00321">
    <property type="entry name" value="WSC"/>
    <property type="match status" value="2"/>
</dbReference>
<dbReference type="STRING" id="1314781.A0A165KN84"/>
<keyword evidence="6" id="KW-0325">Glycoprotein</keyword>
<feature type="domain" description="WSC" evidence="7">
    <location>
        <begin position="62"/>
        <end position="155"/>
    </location>
</feature>
<keyword evidence="2" id="KW-0812">Transmembrane</keyword>